<dbReference type="Gene3D" id="3.20.20.140">
    <property type="entry name" value="Metal-dependent hydrolases"/>
    <property type="match status" value="1"/>
</dbReference>
<dbReference type="RefSeq" id="WP_187332176.1">
    <property type="nucleotide sequence ID" value="NZ_CP060490.1"/>
</dbReference>
<organism evidence="1 2">
    <name type="scientific">Oscillibacter hominis</name>
    <dbReference type="NCBI Taxonomy" id="2763056"/>
    <lineage>
        <taxon>Bacteria</taxon>
        <taxon>Bacillati</taxon>
        <taxon>Bacillota</taxon>
        <taxon>Clostridia</taxon>
        <taxon>Eubacteriales</taxon>
        <taxon>Oscillospiraceae</taxon>
        <taxon>Oscillibacter</taxon>
    </lineage>
</organism>
<dbReference type="Proteomes" id="UP000515960">
    <property type="component" value="Chromosome"/>
</dbReference>
<evidence type="ECO:0008006" key="3">
    <source>
        <dbReference type="Google" id="ProtNLM"/>
    </source>
</evidence>
<name>A0A7G9B204_9FIRM</name>
<gene>
    <name evidence="1" type="ORF">H8790_08840</name>
</gene>
<protein>
    <recommendedName>
        <fullName evidence="3">Cytosolic protein</fullName>
    </recommendedName>
</protein>
<dbReference type="InterPro" id="IPR046249">
    <property type="entry name" value="DUF6282"/>
</dbReference>
<dbReference type="SUPFAM" id="SSF51556">
    <property type="entry name" value="Metallo-dependent hydrolases"/>
    <property type="match status" value="1"/>
</dbReference>
<proteinExistence type="predicted"/>
<dbReference type="Pfam" id="PF19799">
    <property type="entry name" value="DUF6282"/>
    <property type="match status" value="1"/>
</dbReference>
<sequence length="296" mass="32034">MNGCIDLHFHIGPEAIPRKFDAIQAGEDLNASGMAGAVLKSHYFSTVPFVQMARSRGLETVWGSVVLNHYVGGLNPFALRGSLGMRANGQELLKVVWMPTVHAAAHLAIRRSDGEAYDVPPEWTGGIVSGTPVEKVPPISVMERGVQEALREILRIIADNDLILATGHLSKEEVFHLVPLAKSLGVRKVILTHPAYETTRLTVEEIRQLVALGGVYAEQSYALMPIDHLTPADVAAYIRGVGAEHTVMSSDLGQKSRMSSGEGMHLFCELMSKEGIGEDALRTMAAENPARLLGLI</sequence>
<reference evidence="1 2" key="1">
    <citation type="submission" date="2020-08" db="EMBL/GenBank/DDBJ databases">
        <authorList>
            <person name="Liu C."/>
            <person name="Sun Q."/>
        </authorList>
    </citation>
    <scope>NUCLEOTIDE SEQUENCE [LARGE SCALE GENOMIC DNA]</scope>
    <source>
        <strain evidence="1 2">NSJ-62</strain>
    </source>
</reference>
<dbReference type="InterPro" id="IPR032466">
    <property type="entry name" value="Metal_Hydrolase"/>
</dbReference>
<accession>A0A7G9B204</accession>
<dbReference type="EMBL" id="CP060490">
    <property type="protein sequence ID" value="QNL43585.1"/>
    <property type="molecule type" value="Genomic_DNA"/>
</dbReference>
<evidence type="ECO:0000313" key="2">
    <source>
        <dbReference type="Proteomes" id="UP000515960"/>
    </source>
</evidence>
<keyword evidence="2" id="KW-1185">Reference proteome</keyword>
<dbReference type="KEGG" id="ohi:H8790_08840"/>
<dbReference type="AlphaFoldDB" id="A0A7G9B204"/>
<evidence type="ECO:0000313" key="1">
    <source>
        <dbReference type="EMBL" id="QNL43585.1"/>
    </source>
</evidence>